<keyword evidence="1" id="KW-0812">Transmembrane</keyword>
<keyword evidence="1" id="KW-0472">Membrane</keyword>
<dbReference type="PANTHER" id="PTHR19446">
    <property type="entry name" value="REVERSE TRANSCRIPTASES"/>
    <property type="match status" value="1"/>
</dbReference>
<sequence>MKNLLEDIHLSRSNEEEREAINSLKNGKAPKPDGFVSYFYKKCVHLLTSCLKCTPFEKGTLPQTFYQANIHLFPQKKKKKRNKHQCSAISLINMIAMRVLATGFPGYFD</sequence>
<reference evidence="2" key="1">
    <citation type="submission" date="2025-08" db="UniProtKB">
        <authorList>
            <consortium name="Ensembl"/>
        </authorList>
    </citation>
    <scope>IDENTIFICATION</scope>
</reference>
<dbReference type="Ensembl" id="ENSCCRT00010075075.1">
    <property type="protein sequence ID" value="ENSCCRP00010067971.1"/>
    <property type="gene ID" value="ENSCCRG00010029455.1"/>
</dbReference>
<evidence type="ECO:0000313" key="3">
    <source>
        <dbReference type="Proteomes" id="UP000694427"/>
    </source>
</evidence>
<organism evidence="2 3">
    <name type="scientific">Cyprinus carpio</name>
    <name type="common">Common carp</name>
    <dbReference type="NCBI Taxonomy" id="7962"/>
    <lineage>
        <taxon>Eukaryota</taxon>
        <taxon>Metazoa</taxon>
        <taxon>Chordata</taxon>
        <taxon>Craniata</taxon>
        <taxon>Vertebrata</taxon>
        <taxon>Euteleostomi</taxon>
        <taxon>Actinopterygii</taxon>
        <taxon>Neopterygii</taxon>
        <taxon>Teleostei</taxon>
        <taxon>Ostariophysi</taxon>
        <taxon>Cypriniformes</taxon>
        <taxon>Cyprinidae</taxon>
        <taxon>Cyprininae</taxon>
        <taxon>Cyprinus</taxon>
    </lineage>
</organism>
<name>A0A8C1LZH4_CYPCA</name>
<keyword evidence="3" id="KW-1185">Reference proteome</keyword>
<reference evidence="2" key="2">
    <citation type="submission" date="2025-09" db="UniProtKB">
        <authorList>
            <consortium name="Ensembl"/>
        </authorList>
    </citation>
    <scope>IDENTIFICATION</scope>
</reference>
<keyword evidence="1" id="KW-1133">Transmembrane helix</keyword>
<feature type="transmembrane region" description="Helical" evidence="1">
    <location>
        <begin position="86"/>
        <end position="108"/>
    </location>
</feature>
<evidence type="ECO:0000256" key="1">
    <source>
        <dbReference type="SAM" id="Phobius"/>
    </source>
</evidence>
<proteinExistence type="predicted"/>
<evidence type="ECO:0000313" key="2">
    <source>
        <dbReference type="Ensembl" id="ENSCCRP00010067971.1"/>
    </source>
</evidence>
<accession>A0A8C1LZH4</accession>
<protein>
    <submittedName>
        <fullName evidence="2">Uncharacterized protein</fullName>
    </submittedName>
</protein>
<dbReference type="AlphaFoldDB" id="A0A8C1LZH4"/>
<dbReference type="Proteomes" id="UP000694427">
    <property type="component" value="Unplaced"/>
</dbReference>